<protein>
    <submittedName>
        <fullName evidence="1">Uncharacterized protein</fullName>
    </submittedName>
</protein>
<feature type="non-terminal residue" evidence="1">
    <location>
        <position position="1"/>
    </location>
</feature>
<name>A0A8T4J690_9ACTN</name>
<feature type="non-terminal residue" evidence="1">
    <location>
        <position position="82"/>
    </location>
</feature>
<reference evidence="1" key="1">
    <citation type="submission" date="2021-04" db="EMBL/GenBank/DDBJ databases">
        <title>Sequencing of actinobacteria type strains.</title>
        <authorList>
            <person name="Nguyen G.-S."/>
            <person name="Wentzel A."/>
        </authorList>
    </citation>
    <scope>NUCLEOTIDE SEQUENCE</scope>
    <source>
        <strain evidence="1">DSM 42095</strain>
    </source>
</reference>
<dbReference type="Proteomes" id="UP000675554">
    <property type="component" value="Unassembled WGS sequence"/>
</dbReference>
<evidence type="ECO:0000313" key="1">
    <source>
        <dbReference type="EMBL" id="MBR7678752.1"/>
    </source>
</evidence>
<dbReference type="EMBL" id="JAGSMN010001804">
    <property type="protein sequence ID" value="MBR7678752.1"/>
    <property type="molecule type" value="Genomic_DNA"/>
</dbReference>
<keyword evidence="2" id="KW-1185">Reference proteome</keyword>
<comment type="caution">
    <text evidence="1">The sequence shown here is derived from an EMBL/GenBank/DDBJ whole genome shotgun (WGS) entry which is preliminary data.</text>
</comment>
<accession>A0A8T4J690</accession>
<gene>
    <name evidence="1" type="ORF">KDA82_38545</name>
</gene>
<sequence length="82" mass="8702">DEDSFTLDIRRVERAGDEGALLPARTSLYHATDAVGPLGDDWSGTTSRRGSQLRAAVTVPCGDENSDADDLLVSGLLVRVDS</sequence>
<proteinExistence type="predicted"/>
<evidence type="ECO:0000313" key="2">
    <source>
        <dbReference type="Proteomes" id="UP000675554"/>
    </source>
</evidence>
<dbReference type="AlphaFoldDB" id="A0A8T4J690"/>
<organism evidence="1 2">
    <name type="scientific">Streptomyces daliensis</name>
    <dbReference type="NCBI Taxonomy" id="299421"/>
    <lineage>
        <taxon>Bacteria</taxon>
        <taxon>Bacillati</taxon>
        <taxon>Actinomycetota</taxon>
        <taxon>Actinomycetes</taxon>
        <taxon>Kitasatosporales</taxon>
        <taxon>Streptomycetaceae</taxon>
        <taxon>Streptomyces</taxon>
    </lineage>
</organism>